<organism evidence="8 9">
    <name type="scientific">Crenobacter oryzisoli</name>
    <dbReference type="NCBI Taxonomy" id="3056844"/>
    <lineage>
        <taxon>Bacteria</taxon>
        <taxon>Pseudomonadati</taxon>
        <taxon>Pseudomonadota</taxon>
        <taxon>Betaproteobacteria</taxon>
        <taxon>Neisseriales</taxon>
        <taxon>Neisseriaceae</taxon>
        <taxon>Crenobacter</taxon>
    </lineage>
</organism>
<dbReference type="Proteomes" id="UP001168540">
    <property type="component" value="Unassembled WGS sequence"/>
</dbReference>
<comment type="caution">
    <text evidence="8">The sequence shown here is derived from an EMBL/GenBank/DDBJ whole genome shotgun (WGS) entry which is preliminary data.</text>
</comment>
<sequence length="193" mass="21503">MNPFNRFRSWHWLFVGVLLTAYLTGSDGGLLHIWLGYVLIPLFVIRFVISLFRLRGFPRLLPTLQQWREASSSLLGKLISIGLLLCCLLTCVSGLAMVDNGKILGLSNTQTTPIVQQMNWGEENAENWGAMGIFSADEAGGFHAGAANATLLLAGLHVLWVFIYRRTMILNMTFGSLGQHKRTRPLADERKAN</sequence>
<dbReference type="InterPro" id="IPR016174">
    <property type="entry name" value="Di-haem_cyt_TM"/>
</dbReference>
<keyword evidence="3 6" id="KW-0812">Transmembrane</keyword>
<feature type="transmembrane region" description="Helical" evidence="6">
    <location>
        <begin position="74"/>
        <end position="98"/>
    </location>
</feature>
<evidence type="ECO:0000256" key="4">
    <source>
        <dbReference type="ARBA" id="ARBA00022989"/>
    </source>
</evidence>
<reference evidence="8" key="1">
    <citation type="submission" date="2023-06" db="EMBL/GenBank/DDBJ databases">
        <authorList>
            <person name="Zhang S."/>
        </authorList>
    </citation>
    <scope>NUCLEOTIDE SEQUENCE</scope>
    <source>
        <strain evidence="8">SG2303</strain>
    </source>
</reference>
<dbReference type="Pfam" id="PF01292">
    <property type="entry name" value="Ni_hydr_CYTB"/>
    <property type="match status" value="1"/>
</dbReference>
<protein>
    <submittedName>
        <fullName evidence="8">Cytochrome B</fullName>
    </submittedName>
</protein>
<evidence type="ECO:0000256" key="6">
    <source>
        <dbReference type="SAM" id="Phobius"/>
    </source>
</evidence>
<evidence type="ECO:0000256" key="3">
    <source>
        <dbReference type="ARBA" id="ARBA00022692"/>
    </source>
</evidence>
<keyword evidence="9" id="KW-1185">Reference proteome</keyword>
<dbReference type="SUPFAM" id="SSF81342">
    <property type="entry name" value="Transmembrane di-heme cytochromes"/>
    <property type="match status" value="1"/>
</dbReference>
<dbReference type="EMBL" id="JAUEDK010000008">
    <property type="protein sequence ID" value="MDN0074571.1"/>
    <property type="molecule type" value="Genomic_DNA"/>
</dbReference>
<accession>A0ABT7XLA8</accession>
<feature type="domain" description="Cytochrome b561 bacterial/Ni-hydrogenase" evidence="7">
    <location>
        <begin position="7"/>
        <end position="174"/>
    </location>
</feature>
<feature type="transmembrane region" description="Helical" evidence="6">
    <location>
        <begin position="141"/>
        <end position="163"/>
    </location>
</feature>
<evidence type="ECO:0000256" key="2">
    <source>
        <dbReference type="ARBA" id="ARBA00022475"/>
    </source>
</evidence>
<dbReference type="RefSeq" id="WP_289829142.1">
    <property type="nucleotide sequence ID" value="NZ_JAUEDK010000008.1"/>
</dbReference>
<proteinExistence type="predicted"/>
<evidence type="ECO:0000256" key="5">
    <source>
        <dbReference type="ARBA" id="ARBA00023136"/>
    </source>
</evidence>
<dbReference type="InterPro" id="IPR011577">
    <property type="entry name" value="Cyt_b561_bac/Ni-Hgenase"/>
</dbReference>
<feature type="transmembrane region" description="Helical" evidence="6">
    <location>
        <begin position="7"/>
        <end position="25"/>
    </location>
</feature>
<name>A0ABT7XLA8_9NEIS</name>
<dbReference type="Gene3D" id="1.20.950.20">
    <property type="entry name" value="Transmembrane di-heme cytochromes, Chain C"/>
    <property type="match status" value="1"/>
</dbReference>
<evidence type="ECO:0000259" key="7">
    <source>
        <dbReference type="Pfam" id="PF01292"/>
    </source>
</evidence>
<feature type="transmembrane region" description="Helical" evidence="6">
    <location>
        <begin position="31"/>
        <end position="54"/>
    </location>
</feature>
<evidence type="ECO:0000313" key="9">
    <source>
        <dbReference type="Proteomes" id="UP001168540"/>
    </source>
</evidence>
<keyword evidence="2" id="KW-1003">Cell membrane</keyword>
<keyword evidence="4 6" id="KW-1133">Transmembrane helix</keyword>
<comment type="subcellular location">
    <subcellularLocation>
        <location evidence="1">Cell membrane</location>
        <topology evidence="1">Multi-pass membrane protein</topology>
    </subcellularLocation>
</comment>
<evidence type="ECO:0000313" key="8">
    <source>
        <dbReference type="EMBL" id="MDN0074571.1"/>
    </source>
</evidence>
<keyword evidence="5 6" id="KW-0472">Membrane</keyword>
<gene>
    <name evidence="8" type="ORF">QU481_06640</name>
</gene>
<evidence type="ECO:0000256" key="1">
    <source>
        <dbReference type="ARBA" id="ARBA00004651"/>
    </source>
</evidence>